<dbReference type="AlphaFoldDB" id="A0A8J7GM36"/>
<dbReference type="Pfam" id="PF13560">
    <property type="entry name" value="HTH_31"/>
    <property type="match status" value="1"/>
</dbReference>
<organism evidence="2 3">
    <name type="scientific">Longispora fulva</name>
    <dbReference type="NCBI Taxonomy" id="619741"/>
    <lineage>
        <taxon>Bacteria</taxon>
        <taxon>Bacillati</taxon>
        <taxon>Actinomycetota</taxon>
        <taxon>Actinomycetes</taxon>
        <taxon>Micromonosporales</taxon>
        <taxon>Micromonosporaceae</taxon>
        <taxon>Longispora</taxon>
    </lineage>
</organism>
<dbReference type="SUPFAM" id="SSF47413">
    <property type="entry name" value="lambda repressor-like DNA-binding domains"/>
    <property type="match status" value="1"/>
</dbReference>
<keyword evidence="3" id="KW-1185">Reference proteome</keyword>
<dbReference type="Proteomes" id="UP000622552">
    <property type="component" value="Unassembled WGS sequence"/>
</dbReference>
<dbReference type="InterPro" id="IPR001387">
    <property type="entry name" value="Cro/C1-type_HTH"/>
</dbReference>
<dbReference type="Gene3D" id="1.10.260.40">
    <property type="entry name" value="lambda repressor-like DNA-binding domains"/>
    <property type="match status" value="1"/>
</dbReference>
<protein>
    <submittedName>
        <fullName evidence="2">AraC-like DNA-binding protein</fullName>
    </submittedName>
</protein>
<evidence type="ECO:0000259" key="1">
    <source>
        <dbReference type="PROSITE" id="PS50943"/>
    </source>
</evidence>
<dbReference type="SMART" id="SM00530">
    <property type="entry name" value="HTH_XRE"/>
    <property type="match status" value="1"/>
</dbReference>
<dbReference type="PROSITE" id="PS50943">
    <property type="entry name" value="HTH_CROC1"/>
    <property type="match status" value="1"/>
</dbReference>
<evidence type="ECO:0000313" key="2">
    <source>
        <dbReference type="EMBL" id="MBG6139343.1"/>
    </source>
</evidence>
<dbReference type="GO" id="GO:0003677">
    <property type="term" value="F:DNA binding"/>
    <property type="evidence" value="ECO:0007669"/>
    <property type="project" value="UniProtKB-KW"/>
</dbReference>
<dbReference type="EMBL" id="JADOUF010000001">
    <property type="protein sequence ID" value="MBG6139343.1"/>
    <property type="molecule type" value="Genomic_DNA"/>
</dbReference>
<proteinExistence type="predicted"/>
<dbReference type="CDD" id="cd00093">
    <property type="entry name" value="HTH_XRE"/>
    <property type="match status" value="1"/>
</dbReference>
<keyword evidence="2" id="KW-0238">DNA-binding</keyword>
<name>A0A8J7GM36_9ACTN</name>
<dbReference type="RefSeq" id="WP_197006012.1">
    <property type="nucleotide sequence ID" value="NZ_BONS01000012.1"/>
</dbReference>
<gene>
    <name evidence="2" type="ORF">IW245_005537</name>
</gene>
<dbReference type="InterPro" id="IPR010982">
    <property type="entry name" value="Lambda_DNA-bd_dom_sf"/>
</dbReference>
<comment type="caution">
    <text evidence="2">The sequence shown here is derived from an EMBL/GenBank/DDBJ whole genome shotgun (WGS) entry which is preliminary data.</text>
</comment>
<reference evidence="2" key="1">
    <citation type="submission" date="2020-11" db="EMBL/GenBank/DDBJ databases">
        <title>Sequencing the genomes of 1000 actinobacteria strains.</title>
        <authorList>
            <person name="Klenk H.-P."/>
        </authorList>
    </citation>
    <scope>NUCLEOTIDE SEQUENCE</scope>
    <source>
        <strain evidence="2">DSM 45356</strain>
    </source>
</reference>
<evidence type="ECO:0000313" key="3">
    <source>
        <dbReference type="Proteomes" id="UP000622552"/>
    </source>
</evidence>
<sequence length="129" mass="14126">MVSDGRSTPHPRRARLARHLRLLREDSGLTIETVGRRLGWSGSKLSRIETSLTGVTPSDAARLLDLYKVVSPRRDWLLAMARSGAVRSMLGAYPELGRVGGCSQLRVECRAGHRADSGIHPSRRGISQA</sequence>
<accession>A0A8J7GM36</accession>
<feature type="domain" description="HTH cro/C1-type" evidence="1">
    <location>
        <begin position="20"/>
        <end position="77"/>
    </location>
</feature>